<reference evidence="4 5" key="1">
    <citation type="submission" date="2015-09" db="EMBL/GenBank/DDBJ databases">
        <title>Sorangium comparison.</title>
        <authorList>
            <person name="Zaburannyi N."/>
            <person name="Bunk B."/>
            <person name="Overmann J."/>
            <person name="Mueller R."/>
        </authorList>
    </citation>
    <scope>NUCLEOTIDE SEQUENCE [LARGE SCALE GENOMIC DNA]</scope>
    <source>
        <strain evidence="4 5">So ce26</strain>
    </source>
</reference>
<dbReference type="PROSITE" id="PS51257">
    <property type="entry name" value="PROKAR_LIPOPROTEIN"/>
    <property type="match status" value="1"/>
</dbReference>
<feature type="compositionally biased region" description="Low complexity" evidence="2">
    <location>
        <begin position="236"/>
        <end position="267"/>
    </location>
</feature>
<keyword evidence="3" id="KW-0732">Signal</keyword>
<evidence type="ECO:0000256" key="1">
    <source>
        <dbReference type="SAM" id="Coils"/>
    </source>
</evidence>
<accession>A0A2L0F6H4</accession>
<evidence type="ECO:0000256" key="2">
    <source>
        <dbReference type="SAM" id="MobiDB-lite"/>
    </source>
</evidence>
<evidence type="ECO:0000256" key="3">
    <source>
        <dbReference type="SAM" id="SignalP"/>
    </source>
</evidence>
<evidence type="ECO:0000313" key="5">
    <source>
        <dbReference type="Proteomes" id="UP000238348"/>
    </source>
</evidence>
<evidence type="ECO:0000313" key="4">
    <source>
        <dbReference type="EMBL" id="AUX47132.1"/>
    </source>
</evidence>
<organism evidence="4 5">
    <name type="scientific">Sorangium cellulosum</name>
    <name type="common">Polyangium cellulosum</name>
    <dbReference type="NCBI Taxonomy" id="56"/>
    <lineage>
        <taxon>Bacteria</taxon>
        <taxon>Pseudomonadati</taxon>
        <taxon>Myxococcota</taxon>
        <taxon>Polyangia</taxon>
        <taxon>Polyangiales</taxon>
        <taxon>Polyangiaceae</taxon>
        <taxon>Sorangium</taxon>
    </lineage>
</organism>
<protein>
    <recommendedName>
        <fullName evidence="6">DUF4398 domain-containing protein</fullName>
    </recommendedName>
</protein>
<dbReference type="Proteomes" id="UP000238348">
    <property type="component" value="Chromosome"/>
</dbReference>
<evidence type="ECO:0008006" key="6">
    <source>
        <dbReference type="Google" id="ProtNLM"/>
    </source>
</evidence>
<feature type="region of interest" description="Disordered" evidence="2">
    <location>
        <begin position="236"/>
        <end position="283"/>
    </location>
</feature>
<sequence length="283" mass="29212">MRVTASPGRARRLRAAALALLLAAAHAPLLGACAAQASQLEQGRALRTGKPPYDEFFEAARALREESLRAEELAGAARVELARALGLDPRAAGDAALVDEAARARAAELRASGVALHVDLVPEARLVRGGRALGAEDRSLIEAVEACLKSSLAASKKLGELSKRAAELEKKRAELAAESTEALADDPRYREVKRELEAAERVLAESGALADRHAGKASKLVLDLVLAIDAGAGAVPARRSAASRAPARPAAAGAKAPSRRGGSAGAAPKPPPQPPRGGDDFDP</sequence>
<proteinExistence type="predicted"/>
<keyword evidence="1" id="KW-0175">Coiled coil</keyword>
<dbReference type="AlphaFoldDB" id="A0A2L0F6H4"/>
<feature type="coiled-coil region" evidence="1">
    <location>
        <begin position="151"/>
        <end position="209"/>
    </location>
</feature>
<name>A0A2L0F6H4_SORCE</name>
<dbReference type="EMBL" id="CP012673">
    <property type="protein sequence ID" value="AUX47132.1"/>
    <property type="molecule type" value="Genomic_DNA"/>
</dbReference>
<feature type="chain" id="PRO_5014662562" description="DUF4398 domain-containing protein" evidence="3">
    <location>
        <begin position="38"/>
        <end position="283"/>
    </location>
</feature>
<feature type="signal peptide" evidence="3">
    <location>
        <begin position="1"/>
        <end position="37"/>
    </location>
</feature>
<gene>
    <name evidence="4" type="ORF">SOCE26_086440</name>
</gene>